<gene>
    <name evidence="1" type="ordered locus">Clim_0922</name>
</gene>
<dbReference type="eggNOG" id="COG1943">
    <property type="taxonomic scope" value="Bacteria"/>
</dbReference>
<evidence type="ECO:0000313" key="2">
    <source>
        <dbReference type="Proteomes" id="UP000008841"/>
    </source>
</evidence>
<protein>
    <submittedName>
        <fullName evidence="1">Uncharacterized protein</fullName>
    </submittedName>
</protein>
<dbReference type="KEGG" id="cli:Clim_0922"/>
<reference evidence="1 2" key="1">
    <citation type="submission" date="2008-05" db="EMBL/GenBank/DDBJ databases">
        <title>Complete sequence of Chlorobium limicola DSM 245.</title>
        <authorList>
            <consortium name="US DOE Joint Genome Institute"/>
            <person name="Lucas S."/>
            <person name="Copeland A."/>
            <person name="Lapidus A."/>
            <person name="Glavina del Rio T."/>
            <person name="Dalin E."/>
            <person name="Tice H."/>
            <person name="Bruce D."/>
            <person name="Goodwin L."/>
            <person name="Pitluck S."/>
            <person name="Schmutz J."/>
            <person name="Larimer F."/>
            <person name="Land M."/>
            <person name="Hauser L."/>
            <person name="Kyrpides N."/>
            <person name="Ovchinnikova G."/>
            <person name="Zhao F."/>
            <person name="Li T."/>
            <person name="Liu Z."/>
            <person name="Overmann J."/>
            <person name="Bryant D.A."/>
            <person name="Richardson P."/>
        </authorList>
    </citation>
    <scope>NUCLEOTIDE SEQUENCE [LARGE SCALE GENOMIC DNA]</scope>
    <source>
        <strain evidence="2">DSM 245 / NBRC 103803 / 6330</strain>
    </source>
</reference>
<name>B3EIR0_CHLL2</name>
<dbReference type="RefSeq" id="WP_012465880.1">
    <property type="nucleotide sequence ID" value="NC_010803.1"/>
</dbReference>
<dbReference type="Proteomes" id="UP000008841">
    <property type="component" value="Chromosome"/>
</dbReference>
<dbReference type="AlphaFoldDB" id="B3EIR0"/>
<organism evidence="1 2">
    <name type="scientific">Chlorobium limicola (strain DSM 245 / NBRC 103803 / 6330)</name>
    <dbReference type="NCBI Taxonomy" id="290315"/>
    <lineage>
        <taxon>Bacteria</taxon>
        <taxon>Pseudomonadati</taxon>
        <taxon>Chlorobiota</taxon>
        <taxon>Chlorobiia</taxon>
        <taxon>Chlorobiales</taxon>
        <taxon>Chlorobiaceae</taxon>
        <taxon>Chlorobium/Pelodictyon group</taxon>
        <taxon>Chlorobium</taxon>
    </lineage>
</organism>
<dbReference type="EMBL" id="CP001097">
    <property type="protein sequence ID" value="ACD90001.1"/>
    <property type="molecule type" value="Genomic_DNA"/>
</dbReference>
<sequence length="176" mass="19822">MNRIQHEWQSREAVLGYFGKRESSARQAYREFVATESFQGRQPELTGGGLIRSTGGWSEVKSLRKRSEKQFSDERILGSGEFVKDILKEAEESVKERLPAVSLECEAQERLQRLCEEKGVLEKAMYAGSRTRECSAIRKQLSKEFVEELGLSYAGAARILGISASGVNQILMRGKK</sequence>
<evidence type="ECO:0000313" key="1">
    <source>
        <dbReference type="EMBL" id="ACD90001.1"/>
    </source>
</evidence>
<dbReference type="HOGENOM" id="CLU_1522540_0_0_10"/>
<proteinExistence type="predicted"/>
<accession>B3EIR0</accession>